<dbReference type="AlphaFoldDB" id="A0A9Q3GG51"/>
<dbReference type="EMBL" id="AVOT02001192">
    <property type="protein sequence ID" value="MBW0466030.1"/>
    <property type="molecule type" value="Genomic_DNA"/>
</dbReference>
<dbReference type="InterPro" id="IPR043502">
    <property type="entry name" value="DNA/RNA_pol_sf"/>
</dbReference>
<reference evidence="8" key="1">
    <citation type="submission" date="2021-03" db="EMBL/GenBank/DDBJ databases">
        <title>Draft genome sequence of rust myrtle Austropuccinia psidii MF-1, a brazilian biotype.</title>
        <authorList>
            <person name="Quecine M.C."/>
            <person name="Pachon D.M.R."/>
            <person name="Bonatelli M.L."/>
            <person name="Correr F.H."/>
            <person name="Franceschini L.M."/>
            <person name="Leite T.F."/>
            <person name="Margarido G.R.A."/>
            <person name="Almeida C.A."/>
            <person name="Ferrarezi J.A."/>
            <person name="Labate C.A."/>
        </authorList>
    </citation>
    <scope>NUCLEOTIDE SEQUENCE</scope>
    <source>
        <strain evidence="8">MF-1</strain>
    </source>
</reference>
<dbReference type="Proteomes" id="UP000765509">
    <property type="component" value="Unassembled WGS sequence"/>
</dbReference>
<name>A0A9Q3GG51_9BASI</name>
<dbReference type="OrthoDB" id="2208902at2759"/>
<keyword evidence="2" id="KW-0548">Nucleotidyltransferase</keyword>
<accession>A0A9Q3GG51</accession>
<feature type="domain" description="Reverse transcriptase RNase H-like" evidence="7">
    <location>
        <begin position="8"/>
        <end position="83"/>
    </location>
</feature>
<comment type="caution">
    <text evidence="8">The sequence shown here is derived from an EMBL/GenBank/DDBJ whole genome shotgun (WGS) entry which is preliminary data.</text>
</comment>
<dbReference type="SUPFAM" id="SSF56672">
    <property type="entry name" value="DNA/RNA polymerases"/>
    <property type="match status" value="1"/>
</dbReference>
<evidence type="ECO:0000256" key="6">
    <source>
        <dbReference type="ARBA" id="ARBA00022918"/>
    </source>
</evidence>
<dbReference type="Pfam" id="PF17917">
    <property type="entry name" value="RT_RNaseH"/>
    <property type="match status" value="1"/>
</dbReference>
<keyword evidence="9" id="KW-1185">Reference proteome</keyword>
<evidence type="ECO:0000256" key="1">
    <source>
        <dbReference type="ARBA" id="ARBA00022679"/>
    </source>
</evidence>
<dbReference type="InterPro" id="IPR041373">
    <property type="entry name" value="RT_RNaseH"/>
</dbReference>
<evidence type="ECO:0000256" key="3">
    <source>
        <dbReference type="ARBA" id="ARBA00022722"/>
    </source>
</evidence>
<keyword evidence="6" id="KW-0695">RNA-directed DNA polymerase</keyword>
<keyword evidence="3" id="KW-0540">Nuclease</keyword>
<dbReference type="GO" id="GO:0004519">
    <property type="term" value="F:endonuclease activity"/>
    <property type="evidence" value="ECO:0007669"/>
    <property type="project" value="UniProtKB-KW"/>
</dbReference>
<evidence type="ECO:0000256" key="4">
    <source>
        <dbReference type="ARBA" id="ARBA00022759"/>
    </source>
</evidence>
<evidence type="ECO:0000256" key="5">
    <source>
        <dbReference type="ARBA" id="ARBA00022801"/>
    </source>
</evidence>
<evidence type="ECO:0000313" key="9">
    <source>
        <dbReference type="Proteomes" id="UP000765509"/>
    </source>
</evidence>
<dbReference type="GO" id="GO:0003964">
    <property type="term" value="F:RNA-directed DNA polymerase activity"/>
    <property type="evidence" value="ECO:0007669"/>
    <property type="project" value="UniProtKB-KW"/>
</dbReference>
<organism evidence="8 9">
    <name type="scientific">Austropuccinia psidii MF-1</name>
    <dbReference type="NCBI Taxonomy" id="1389203"/>
    <lineage>
        <taxon>Eukaryota</taxon>
        <taxon>Fungi</taxon>
        <taxon>Dikarya</taxon>
        <taxon>Basidiomycota</taxon>
        <taxon>Pucciniomycotina</taxon>
        <taxon>Pucciniomycetes</taxon>
        <taxon>Pucciniales</taxon>
        <taxon>Sphaerophragmiaceae</taxon>
        <taxon>Austropuccinia</taxon>
    </lineage>
</organism>
<dbReference type="GO" id="GO:0016787">
    <property type="term" value="F:hydrolase activity"/>
    <property type="evidence" value="ECO:0007669"/>
    <property type="project" value="UniProtKB-KW"/>
</dbReference>
<keyword evidence="1" id="KW-0808">Transferase</keyword>
<proteinExistence type="predicted"/>
<gene>
    <name evidence="8" type="ORF">O181_005745</name>
</gene>
<keyword evidence="5" id="KW-0378">Hydrolase</keyword>
<evidence type="ECO:0000313" key="8">
    <source>
        <dbReference type="EMBL" id="MBW0466030.1"/>
    </source>
</evidence>
<protein>
    <recommendedName>
        <fullName evidence="7">Reverse transcriptase RNase H-like domain-containing protein</fullName>
    </recommendedName>
</protein>
<sequence>MINYIPVEGPICFISRQIKTTEAMYGASQMEGLCLVWTLEKLHYYLYEKVFDIIEYLNDLKYLLNMEKPNRPMLRWQISIKEYRGNMMIVHKSRNIDNNADGLGRWALSNKPEYPAWVPHEENHIQGLCLK</sequence>
<evidence type="ECO:0000256" key="2">
    <source>
        <dbReference type="ARBA" id="ARBA00022695"/>
    </source>
</evidence>
<keyword evidence="4" id="KW-0255">Endonuclease</keyword>
<evidence type="ECO:0000259" key="7">
    <source>
        <dbReference type="Pfam" id="PF17917"/>
    </source>
</evidence>